<dbReference type="PANTHER" id="PTHR30477">
    <property type="entry name" value="ABC-TRANSPORTER METAL-BINDING PROTEIN"/>
    <property type="match status" value="1"/>
</dbReference>
<keyword evidence="3 8" id="KW-0813">Transport</keyword>
<dbReference type="EMBL" id="PTJO01000006">
    <property type="protein sequence ID" value="RNE48175.1"/>
    <property type="molecule type" value="Genomic_DNA"/>
</dbReference>
<dbReference type="InterPro" id="IPR037294">
    <property type="entry name" value="ABC_BtuC-like"/>
</dbReference>
<gene>
    <name evidence="11" type="ORF">C5L39_09930</name>
</gene>
<protein>
    <submittedName>
        <fullName evidence="11">Zinc ABC transporter permease</fullName>
    </submittedName>
</protein>
<dbReference type="SUPFAM" id="SSF81345">
    <property type="entry name" value="ABC transporter involved in vitamin B12 uptake, BtuC"/>
    <property type="match status" value="1"/>
</dbReference>
<dbReference type="OrthoDB" id="1016457at2"/>
<evidence type="ECO:0000256" key="10">
    <source>
        <dbReference type="SAM" id="Phobius"/>
    </source>
</evidence>
<evidence type="ECO:0000256" key="5">
    <source>
        <dbReference type="ARBA" id="ARBA00022692"/>
    </source>
</evidence>
<feature type="transmembrane region" description="Helical" evidence="10">
    <location>
        <begin position="207"/>
        <end position="224"/>
    </location>
</feature>
<evidence type="ECO:0000313" key="11">
    <source>
        <dbReference type="EMBL" id="RNE48175.1"/>
    </source>
</evidence>
<dbReference type="Proteomes" id="UP000266975">
    <property type="component" value="Unassembled WGS sequence"/>
</dbReference>
<dbReference type="GO" id="GO:0010043">
    <property type="term" value="P:response to zinc ion"/>
    <property type="evidence" value="ECO:0007669"/>
    <property type="project" value="TreeGrafter"/>
</dbReference>
<feature type="transmembrane region" description="Helical" evidence="10">
    <location>
        <begin position="231"/>
        <end position="252"/>
    </location>
</feature>
<evidence type="ECO:0000313" key="12">
    <source>
        <dbReference type="Proteomes" id="UP000266975"/>
    </source>
</evidence>
<keyword evidence="5 8" id="KW-0812">Transmembrane</keyword>
<accession>A0A3M8K5Z7</accession>
<dbReference type="PANTHER" id="PTHR30477:SF8">
    <property type="entry name" value="METAL TRANSPORT SYSTEM MEMBRANE PROTEIN CT_070-RELATED"/>
    <property type="match status" value="1"/>
</dbReference>
<evidence type="ECO:0000256" key="2">
    <source>
        <dbReference type="ARBA" id="ARBA00008034"/>
    </source>
</evidence>
<keyword evidence="12" id="KW-1185">Reference proteome</keyword>
<dbReference type="AlphaFoldDB" id="A0A3M8K5Z7"/>
<keyword evidence="7 10" id="KW-0472">Membrane</keyword>
<evidence type="ECO:0000256" key="9">
    <source>
        <dbReference type="SAM" id="MobiDB-lite"/>
    </source>
</evidence>
<feature type="transmembrane region" description="Helical" evidence="10">
    <location>
        <begin position="33"/>
        <end position="53"/>
    </location>
</feature>
<comment type="caution">
    <text evidence="11">The sequence shown here is derived from an EMBL/GenBank/DDBJ whole genome shotgun (WGS) entry which is preliminary data.</text>
</comment>
<feature type="transmembrane region" description="Helical" evidence="10">
    <location>
        <begin position="6"/>
        <end position="26"/>
    </location>
</feature>
<dbReference type="CDD" id="cd06550">
    <property type="entry name" value="TM_ABC_iron-siderophores_like"/>
    <property type="match status" value="1"/>
</dbReference>
<feature type="transmembrane region" description="Helical" evidence="10">
    <location>
        <begin position="143"/>
        <end position="162"/>
    </location>
</feature>
<proteinExistence type="inferred from homology"/>
<dbReference type="GO" id="GO:0055085">
    <property type="term" value="P:transmembrane transport"/>
    <property type="evidence" value="ECO:0007669"/>
    <property type="project" value="InterPro"/>
</dbReference>
<evidence type="ECO:0000256" key="7">
    <source>
        <dbReference type="ARBA" id="ARBA00023136"/>
    </source>
</evidence>
<evidence type="ECO:0000256" key="4">
    <source>
        <dbReference type="ARBA" id="ARBA00022475"/>
    </source>
</evidence>
<comment type="subcellular location">
    <subcellularLocation>
        <location evidence="1 8">Cell membrane</location>
        <topology evidence="1 8">Multi-pass membrane protein</topology>
    </subcellularLocation>
</comment>
<feature type="transmembrane region" description="Helical" evidence="10">
    <location>
        <begin position="91"/>
        <end position="109"/>
    </location>
</feature>
<feature type="transmembrane region" description="Helical" evidence="10">
    <location>
        <begin position="59"/>
        <end position="79"/>
    </location>
</feature>
<evidence type="ECO:0000256" key="6">
    <source>
        <dbReference type="ARBA" id="ARBA00022989"/>
    </source>
</evidence>
<keyword evidence="4" id="KW-1003">Cell membrane</keyword>
<feature type="region of interest" description="Disordered" evidence="9">
    <location>
        <begin position="283"/>
        <end position="306"/>
    </location>
</feature>
<organism evidence="11 12">
    <name type="scientific">Corynebacterium alimapuense</name>
    <dbReference type="NCBI Taxonomy" id="1576874"/>
    <lineage>
        <taxon>Bacteria</taxon>
        <taxon>Bacillati</taxon>
        <taxon>Actinomycetota</taxon>
        <taxon>Actinomycetes</taxon>
        <taxon>Mycobacteriales</taxon>
        <taxon>Corynebacteriaceae</taxon>
        <taxon>Corynebacterium</taxon>
    </lineage>
</organism>
<comment type="similarity">
    <text evidence="2 8">Belongs to the ABC-3 integral membrane protein family.</text>
</comment>
<dbReference type="RefSeq" id="WP_123048750.1">
    <property type="nucleotide sequence ID" value="NZ_PTJO01000006.1"/>
</dbReference>
<evidence type="ECO:0000256" key="8">
    <source>
        <dbReference type="RuleBase" id="RU003943"/>
    </source>
</evidence>
<feature type="compositionally biased region" description="Polar residues" evidence="9">
    <location>
        <begin position="287"/>
        <end position="296"/>
    </location>
</feature>
<evidence type="ECO:0000256" key="3">
    <source>
        <dbReference type="ARBA" id="ARBA00022448"/>
    </source>
</evidence>
<reference evidence="11 12" key="1">
    <citation type="submission" date="2018-02" db="EMBL/GenBank/DDBJ databases">
        <title>Corynebacterium alimpuense sp. nov., a marine obligate actinomycete isolated from sediments of Valparaiso bay, Chile.</title>
        <authorList>
            <person name="Claverias F."/>
            <person name="Gonzales-Siles L."/>
            <person name="Salva-Serra F."/>
            <person name="Inganaes E."/>
            <person name="Molin K."/>
            <person name="Cumsille A."/>
            <person name="Undabarrena A."/>
            <person name="Couve E."/>
            <person name="Moore E.R.B."/>
            <person name="Gomila M."/>
            <person name="Camara B."/>
        </authorList>
    </citation>
    <scope>NUCLEOTIDE SEQUENCE [LARGE SCALE GENOMIC DNA]</scope>
    <source>
        <strain evidence="11 12">CCUG 69366</strain>
    </source>
</reference>
<dbReference type="InterPro" id="IPR001626">
    <property type="entry name" value="ABC_TroCD"/>
</dbReference>
<dbReference type="GO" id="GO:0043190">
    <property type="term" value="C:ATP-binding cassette (ABC) transporter complex"/>
    <property type="evidence" value="ECO:0007669"/>
    <property type="project" value="InterPro"/>
</dbReference>
<dbReference type="Pfam" id="PF00950">
    <property type="entry name" value="ABC-3"/>
    <property type="match status" value="1"/>
</dbReference>
<keyword evidence="6 10" id="KW-1133">Transmembrane helix</keyword>
<feature type="transmembrane region" description="Helical" evidence="10">
    <location>
        <begin position="183"/>
        <end position="201"/>
    </location>
</feature>
<sequence>MGFALGAALLAVVTAITCALPGVFVVLRRNSMLVDGISHAVFPGIVVGFALTGDLNSPWLIIGAAISGLMVAVGSEWLSRTGLITGDAPQGLIFPALFAVGVIMVSGQFTNVHLDTHVVLVGDLNLASFEHLIVSGRDFGPTYMYLMLGMFLINAVFILLFYRQLKVATFDPEFAELIGIRTRRLNLWLMFLVAVTVTAAFHAAGAILVISLMITPAAVAYLVSDRLPQMFFWTLVVSTIGAIAGFQIAYAFNAATSAAMATFYGLIFVVVLVGTRVVRNRRRRQATDQPGHSNPAPSEPALGSST</sequence>
<feature type="transmembrane region" description="Helical" evidence="10">
    <location>
        <begin position="258"/>
        <end position="278"/>
    </location>
</feature>
<name>A0A3M8K5Z7_9CORY</name>
<evidence type="ECO:0000256" key="1">
    <source>
        <dbReference type="ARBA" id="ARBA00004651"/>
    </source>
</evidence>
<dbReference type="Gene3D" id="1.10.3470.10">
    <property type="entry name" value="ABC transporter involved in vitamin B12 uptake, BtuC"/>
    <property type="match status" value="1"/>
</dbReference>